<dbReference type="Gene3D" id="3.80.10.10">
    <property type="entry name" value="Ribonuclease Inhibitor"/>
    <property type="match status" value="1"/>
</dbReference>
<accession>A0A9P6FCD0</accession>
<protein>
    <submittedName>
        <fullName evidence="1">Uncharacterized protein</fullName>
    </submittedName>
</protein>
<keyword evidence="2" id="KW-1185">Reference proteome</keyword>
<evidence type="ECO:0000313" key="1">
    <source>
        <dbReference type="EMBL" id="KAF9548132.1"/>
    </source>
</evidence>
<dbReference type="AlphaFoldDB" id="A0A9P6FCD0"/>
<dbReference type="InterPro" id="IPR032675">
    <property type="entry name" value="LRR_dom_sf"/>
</dbReference>
<evidence type="ECO:0000313" key="2">
    <source>
        <dbReference type="Proteomes" id="UP000723463"/>
    </source>
</evidence>
<dbReference type="SUPFAM" id="SSF52047">
    <property type="entry name" value="RNI-like"/>
    <property type="match status" value="1"/>
</dbReference>
<reference evidence="1" key="1">
    <citation type="journal article" date="2020" name="Fungal Divers.">
        <title>Resolving the Mortierellaceae phylogeny through synthesis of multi-gene phylogenetics and phylogenomics.</title>
        <authorList>
            <person name="Vandepol N."/>
            <person name="Liber J."/>
            <person name="Desiro A."/>
            <person name="Na H."/>
            <person name="Kennedy M."/>
            <person name="Barry K."/>
            <person name="Grigoriev I.V."/>
            <person name="Miller A.N."/>
            <person name="O'Donnell K."/>
            <person name="Stajich J.E."/>
            <person name="Bonito G."/>
        </authorList>
    </citation>
    <scope>NUCLEOTIDE SEQUENCE</scope>
    <source>
        <strain evidence="1">NRRL 2591</strain>
    </source>
</reference>
<sequence length="103" mass="12139">MANTLTILELCRITHFSVGITTIPQPPEWPCHVWRRRPNLRTLDLRLHHVDDQHETSELARCLRKYCPNLKELTIHYVHSHIDTDLLLSLLTLLLFEIALRLV</sequence>
<proteinExistence type="predicted"/>
<comment type="caution">
    <text evidence="1">The sequence shown here is derived from an EMBL/GenBank/DDBJ whole genome shotgun (WGS) entry which is preliminary data.</text>
</comment>
<dbReference type="EMBL" id="JAAAXW010000033">
    <property type="protein sequence ID" value="KAF9548132.1"/>
    <property type="molecule type" value="Genomic_DNA"/>
</dbReference>
<organism evidence="1 2">
    <name type="scientific">Mortierella hygrophila</name>
    <dbReference type="NCBI Taxonomy" id="979708"/>
    <lineage>
        <taxon>Eukaryota</taxon>
        <taxon>Fungi</taxon>
        <taxon>Fungi incertae sedis</taxon>
        <taxon>Mucoromycota</taxon>
        <taxon>Mortierellomycotina</taxon>
        <taxon>Mortierellomycetes</taxon>
        <taxon>Mortierellales</taxon>
        <taxon>Mortierellaceae</taxon>
        <taxon>Mortierella</taxon>
    </lineage>
</organism>
<dbReference type="Proteomes" id="UP000723463">
    <property type="component" value="Unassembled WGS sequence"/>
</dbReference>
<name>A0A9P6FCD0_9FUNG</name>
<gene>
    <name evidence="1" type="ORF">EC957_007160</name>
</gene>